<dbReference type="GO" id="GO:0008831">
    <property type="term" value="F:dTDP-4-dehydrorhamnose reductase activity"/>
    <property type="evidence" value="ECO:0007669"/>
    <property type="project" value="UniProtKB-EC"/>
</dbReference>
<keyword evidence="6" id="KW-0521">NADP</keyword>
<keyword evidence="6 8" id="KW-0560">Oxidoreductase</keyword>
<sequence>MNIIVFGKNGQLAKSLRNQTDLNAQFVSSSDVNFLKPREVTNFLEGSDPDLVINCSAYTNVVAAESDENSAHKINVESVERIAKFCAFKDIHLIHISTELVFDGKKKQPYVESDDTNPLNVYGKTKELGEKKVLAHCKKYAILRTSWLYSHYGENFLMKIYKAALNKDAIFGVSDRHANPTSAFDLARAINQITNQIKNGKDIKGIYHYAGSESTSRFRFIQIICEAMKEKSIINEFSIQESFTNTSSDGVMRPETATFDCSKIKSLVDLEQKTLKNCINEVIDYIK</sequence>
<reference evidence="8 9" key="1">
    <citation type="submission" date="2019-02" db="EMBL/GenBank/DDBJ databases">
        <title>Prokaryotic population dynamics and viral predation in marine succession experiment using metagenomics: the confinement effect.</title>
        <authorList>
            <person name="Haro-Moreno J.M."/>
            <person name="Rodriguez-Valera F."/>
            <person name="Lopez-Perez M."/>
        </authorList>
    </citation>
    <scope>NUCLEOTIDE SEQUENCE [LARGE SCALE GENOMIC DNA]</scope>
    <source>
        <strain evidence="8">MED-G159</strain>
    </source>
</reference>
<evidence type="ECO:0000256" key="3">
    <source>
        <dbReference type="ARBA" id="ARBA00012929"/>
    </source>
</evidence>
<comment type="similarity">
    <text evidence="2 6">Belongs to the dTDP-4-dehydrorhamnose reductase family.</text>
</comment>
<accession>A0A520MZF2</accession>
<dbReference type="GO" id="GO:0019305">
    <property type="term" value="P:dTDP-rhamnose biosynthetic process"/>
    <property type="evidence" value="ECO:0007669"/>
    <property type="project" value="UniProtKB-UniPathway"/>
</dbReference>
<dbReference type="Gene3D" id="3.90.25.10">
    <property type="entry name" value="UDP-galactose 4-epimerase, domain 1"/>
    <property type="match status" value="1"/>
</dbReference>
<comment type="pathway">
    <text evidence="1 6">Carbohydrate biosynthesis; dTDP-L-rhamnose biosynthesis.</text>
</comment>
<protein>
    <recommendedName>
        <fullName evidence="4 6">dTDP-4-dehydrorhamnose reductase</fullName>
        <ecNumber evidence="3 6">1.1.1.133</ecNumber>
    </recommendedName>
</protein>
<comment type="function">
    <text evidence="6">Catalyzes the reduction of dTDP-6-deoxy-L-lyxo-4-hexulose to yield dTDP-L-rhamnose.</text>
</comment>
<feature type="domain" description="RmlD-like substrate binding" evidence="7">
    <location>
        <begin position="1"/>
        <end position="284"/>
    </location>
</feature>
<evidence type="ECO:0000313" key="8">
    <source>
        <dbReference type="EMBL" id="RZO26591.1"/>
    </source>
</evidence>
<comment type="catalytic activity">
    <reaction evidence="5 6">
        <text>dTDP-beta-L-rhamnose + NADP(+) = dTDP-4-dehydro-beta-L-rhamnose + NADPH + H(+)</text>
        <dbReference type="Rhea" id="RHEA:21796"/>
        <dbReference type="ChEBI" id="CHEBI:15378"/>
        <dbReference type="ChEBI" id="CHEBI:57510"/>
        <dbReference type="ChEBI" id="CHEBI:57783"/>
        <dbReference type="ChEBI" id="CHEBI:58349"/>
        <dbReference type="ChEBI" id="CHEBI:62830"/>
        <dbReference type="EC" id="1.1.1.133"/>
    </reaction>
</comment>
<dbReference type="InterPro" id="IPR029903">
    <property type="entry name" value="RmlD-like-bd"/>
</dbReference>
<dbReference type="AlphaFoldDB" id="A0A520MZF2"/>
<comment type="cofactor">
    <cofactor evidence="6">
        <name>Mg(2+)</name>
        <dbReference type="ChEBI" id="CHEBI:18420"/>
    </cofactor>
    <text evidence="6">Binds 1 Mg(2+) ion per monomer.</text>
</comment>
<evidence type="ECO:0000256" key="4">
    <source>
        <dbReference type="ARBA" id="ARBA00017099"/>
    </source>
</evidence>
<organism evidence="8 9">
    <name type="scientific">SAR86 cluster bacterium</name>
    <dbReference type="NCBI Taxonomy" id="2030880"/>
    <lineage>
        <taxon>Bacteria</taxon>
        <taxon>Pseudomonadati</taxon>
        <taxon>Pseudomonadota</taxon>
        <taxon>Gammaproteobacteria</taxon>
        <taxon>SAR86 cluster</taxon>
    </lineage>
</organism>
<evidence type="ECO:0000313" key="9">
    <source>
        <dbReference type="Proteomes" id="UP000315825"/>
    </source>
</evidence>
<dbReference type="Proteomes" id="UP000315825">
    <property type="component" value="Unassembled WGS sequence"/>
</dbReference>
<evidence type="ECO:0000256" key="1">
    <source>
        <dbReference type="ARBA" id="ARBA00004781"/>
    </source>
</evidence>
<dbReference type="SUPFAM" id="SSF51735">
    <property type="entry name" value="NAD(P)-binding Rossmann-fold domains"/>
    <property type="match status" value="1"/>
</dbReference>
<dbReference type="PANTHER" id="PTHR10491">
    <property type="entry name" value="DTDP-4-DEHYDRORHAMNOSE REDUCTASE"/>
    <property type="match status" value="1"/>
</dbReference>
<comment type="caution">
    <text evidence="8">The sequence shown here is derived from an EMBL/GenBank/DDBJ whole genome shotgun (WGS) entry which is preliminary data.</text>
</comment>
<evidence type="ECO:0000256" key="6">
    <source>
        <dbReference type="RuleBase" id="RU364082"/>
    </source>
</evidence>
<name>A0A520MZF2_9GAMM</name>
<dbReference type="UniPathway" id="UPA00281"/>
<dbReference type="Pfam" id="PF04321">
    <property type="entry name" value="RmlD_sub_bind"/>
    <property type="match status" value="1"/>
</dbReference>
<dbReference type="CDD" id="cd05254">
    <property type="entry name" value="dTDP_HR_like_SDR_e"/>
    <property type="match status" value="1"/>
</dbReference>
<dbReference type="InterPro" id="IPR036291">
    <property type="entry name" value="NAD(P)-bd_dom_sf"/>
</dbReference>
<dbReference type="UniPathway" id="UPA00124"/>
<evidence type="ECO:0000256" key="2">
    <source>
        <dbReference type="ARBA" id="ARBA00010944"/>
    </source>
</evidence>
<evidence type="ECO:0000256" key="5">
    <source>
        <dbReference type="ARBA" id="ARBA00048200"/>
    </source>
</evidence>
<dbReference type="EC" id="1.1.1.133" evidence="3 6"/>
<dbReference type="Gene3D" id="3.40.50.720">
    <property type="entry name" value="NAD(P)-binding Rossmann-like Domain"/>
    <property type="match status" value="1"/>
</dbReference>
<dbReference type="InterPro" id="IPR005913">
    <property type="entry name" value="dTDP_dehydrorham_reduct"/>
</dbReference>
<evidence type="ECO:0000259" key="7">
    <source>
        <dbReference type="Pfam" id="PF04321"/>
    </source>
</evidence>
<dbReference type="NCBIfam" id="TIGR01214">
    <property type="entry name" value="rmlD"/>
    <property type="match status" value="1"/>
</dbReference>
<dbReference type="GO" id="GO:0009243">
    <property type="term" value="P:O antigen biosynthetic process"/>
    <property type="evidence" value="ECO:0007669"/>
    <property type="project" value="UniProtKB-UniPathway"/>
</dbReference>
<proteinExistence type="inferred from homology"/>
<dbReference type="PANTHER" id="PTHR10491:SF4">
    <property type="entry name" value="METHIONINE ADENOSYLTRANSFERASE 2 SUBUNIT BETA"/>
    <property type="match status" value="1"/>
</dbReference>
<gene>
    <name evidence="8" type="primary">rfbD</name>
    <name evidence="8" type="ORF">EVA92_02275</name>
</gene>
<dbReference type="EMBL" id="SHBE01000003">
    <property type="protein sequence ID" value="RZO26591.1"/>
    <property type="molecule type" value="Genomic_DNA"/>
</dbReference>